<feature type="domain" description="N6 adenine-specific DNA methyltransferase N-terminal" evidence="10">
    <location>
        <begin position="8"/>
        <end position="113"/>
    </location>
</feature>
<feature type="region of interest" description="Disordered" evidence="8">
    <location>
        <begin position="494"/>
        <end position="513"/>
    </location>
</feature>
<keyword evidence="12" id="KW-1185">Reference proteome</keyword>
<keyword evidence="6" id="KW-0680">Restriction system</keyword>
<evidence type="ECO:0000256" key="3">
    <source>
        <dbReference type="ARBA" id="ARBA00022603"/>
    </source>
</evidence>
<evidence type="ECO:0000256" key="2">
    <source>
        <dbReference type="ARBA" id="ARBA00011900"/>
    </source>
</evidence>
<dbReference type="InterPro" id="IPR003356">
    <property type="entry name" value="DNA_methylase_A-5"/>
</dbReference>
<reference evidence="12" key="1">
    <citation type="journal article" date="2019" name="Int. J. Syst. Evol. Microbiol.">
        <title>The Global Catalogue of Microorganisms (GCM) 10K type strain sequencing project: providing services to taxonomists for standard genome sequencing and annotation.</title>
        <authorList>
            <consortium name="The Broad Institute Genomics Platform"/>
            <consortium name="The Broad Institute Genome Sequencing Center for Infectious Disease"/>
            <person name="Wu L."/>
            <person name="Ma J."/>
        </authorList>
    </citation>
    <scope>NUCLEOTIDE SEQUENCE [LARGE SCALE GENOMIC DNA]</scope>
    <source>
        <strain evidence="12">CCM 2767</strain>
    </source>
</reference>
<comment type="catalytic activity">
    <reaction evidence="7">
        <text>a 2'-deoxyadenosine in DNA + S-adenosyl-L-methionine = an N(6)-methyl-2'-deoxyadenosine in DNA + S-adenosyl-L-homocysteine + H(+)</text>
        <dbReference type="Rhea" id="RHEA:15197"/>
        <dbReference type="Rhea" id="RHEA-COMP:12418"/>
        <dbReference type="Rhea" id="RHEA-COMP:12419"/>
        <dbReference type="ChEBI" id="CHEBI:15378"/>
        <dbReference type="ChEBI" id="CHEBI:57856"/>
        <dbReference type="ChEBI" id="CHEBI:59789"/>
        <dbReference type="ChEBI" id="CHEBI:90615"/>
        <dbReference type="ChEBI" id="CHEBI:90616"/>
        <dbReference type="EC" id="2.1.1.72"/>
    </reaction>
</comment>
<dbReference type="Proteomes" id="UP000642180">
    <property type="component" value="Unassembled WGS sequence"/>
</dbReference>
<dbReference type="Pfam" id="PF02384">
    <property type="entry name" value="N6_Mtase"/>
    <property type="match status" value="1"/>
</dbReference>
<dbReference type="InterPro" id="IPR022749">
    <property type="entry name" value="D12N6_MeTrfase_N"/>
</dbReference>
<evidence type="ECO:0000313" key="12">
    <source>
        <dbReference type="Proteomes" id="UP000642180"/>
    </source>
</evidence>
<evidence type="ECO:0000256" key="4">
    <source>
        <dbReference type="ARBA" id="ARBA00022679"/>
    </source>
</evidence>
<dbReference type="PROSITE" id="PS00092">
    <property type="entry name" value="N6_MTASE"/>
    <property type="match status" value="1"/>
</dbReference>
<keyword evidence="3 11" id="KW-0489">Methyltransferase</keyword>
<dbReference type="PRINTS" id="PR00507">
    <property type="entry name" value="N12N6MTFRASE"/>
</dbReference>
<dbReference type="InterPro" id="IPR002052">
    <property type="entry name" value="DNA_methylase_N6_adenine_CS"/>
</dbReference>
<evidence type="ECO:0000259" key="9">
    <source>
        <dbReference type="Pfam" id="PF02384"/>
    </source>
</evidence>
<name>A0A8J3F3C5_9BURK</name>
<feature type="domain" description="DNA methylase adenine-specific" evidence="9">
    <location>
        <begin position="123"/>
        <end position="419"/>
    </location>
</feature>
<evidence type="ECO:0000256" key="5">
    <source>
        <dbReference type="ARBA" id="ARBA00022691"/>
    </source>
</evidence>
<gene>
    <name evidence="11" type="ORF">GCM10008066_21670</name>
</gene>
<evidence type="ECO:0000256" key="6">
    <source>
        <dbReference type="ARBA" id="ARBA00022747"/>
    </source>
</evidence>
<keyword evidence="4" id="KW-0808">Transferase</keyword>
<dbReference type="GO" id="GO:0009007">
    <property type="term" value="F:site-specific DNA-methyltransferase (adenine-specific) activity"/>
    <property type="evidence" value="ECO:0007669"/>
    <property type="project" value="UniProtKB-EC"/>
</dbReference>
<organism evidence="11 12">
    <name type="scientific">Oxalicibacterium faecigallinarum</name>
    <dbReference type="NCBI Taxonomy" id="573741"/>
    <lineage>
        <taxon>Bacteria</taxon>
        <taxon>Pseudomonadati</taxon>
        <taxon>Pseudomonadota</taxon>
        <taxon>Betaproteobacteria</taxon>
        <taxon>Burkholderiales</taxon>
        <taxon>Oxalobacteraceae</taxon>
        <taxon>Oxalicibacterium</taxon>
    </lineage>
</organism>
<dbReference type="GO" id="GO:0009307">
    <property type="term" value="P:DNA restriction-modification system"/>
    <property type="evidence" value="ECO:0007669"/>
    <property type="project" value="UniProtKB-KW"/>
</dbReference>
<comment type="caution">
    <text evidence="11">The sequence shown here is derived from an EMBL/GenBank/DDBJ whole genome shotgun (WGS) entry which is preliminary data.</text>
</comment>
<dbReference type="PANTHER" id="PTHR42933">
    <property type="entry name" value="SLR6095 PROTEIN"/>
    <property type="match status" value="1"/>
</dbReference>
<dbReference type="InterPro" id="IPR051537">
    <property type="entry name" value="DNA_Adenine_Mtase"/>
</dbReference>
<dbReference type="Gene3D" id="1.20.1260.30">
    <property type="match status" value="1"/>
</dbReference>
<evidence type="ECO:0000256" key="8">
    <source>
        <dbReference type="SAM" id="MobiDB-lite"/>
    </source>
</evidence>
<evidence type="ECO:0000259" key="10">
    <source>
        <dbReference type="Pfam" id="PF12161"/>
    </source>
</evidence>
<dbReference type="AlphaFoldDB" id="A0A8J3F3C5"/>
<feature type="compositionally biased region" description="Basic residues" evidence="8">
    <location>
        <begin position="501"/>
        <end position="513"/>
    </location>
</feature>
<dbReference type="EMBL" id="BMDI01000002">
    <property type="protein sequence ID" value="GGI19966.1"/>
    <property type="molecule type" value="Genomic_DNA"/>
</dbReference>
<dbReference type="SUPFAM" id="SSF53335">
    <property type="entry name" value="S-adenosyl-L-methionine-dependent methyltransferases"/>
    <property type="match status" value="1"/>
</dbReference>
<dbReference type="GO" id="GO:0003677">
    <property type="term" value="F:DNA binding"/>
    <property type="evidence" value="ECO:0007669"/>
    <property type="project" value="InterPro"/>
</dbReference>
<dbReference type="EC" id="2.1.1.72" evidence="2"/>
<dbReference type="InterPro" id="IPR038333">
    <property type="entry name" value="T1MK-like_N_sf"/>
</dbReference>
<keyword evidence="5" id="KW-0949">S-adenosyl-L-methionine</keyword>
<protein>
    <recommendedName>
        <fullName evidence="2">site-specific DNA-methyltransferase (adenine-specific)</fullName>
        <ecNumber evidence="2">2.1.1.72</ecNumber>
    </recommendedName>
</protein>
<dbReference type="GO" id="GO:0008170">
    <property type="term" value="F:N-methyltransferase activity"/>
    <property type="evidence" value="ECO:0007669"/>
    <property type="project" value="InterPro"/>
</dbReference>
<dbReference type="RefSeq" id="WP_188381372.1">
    <property type="nucleotide sequence ID" value="NZ_BMDI01000002.1"/>
</dbReference>
<evidence type="ECO:0000313" key="11">
    <source>
        <dbReference type="EMBL" id="GGI19966.1"/>
    </source>
</evidence>
<dbReference type="InterPro" id="IPR029063">
    <property type="entry name" value="SAM-dependent_MTases_sf"/>
</dbReference>
<dbReference type="GO" id="GO:0032259">
    <property type="term" value="P:methylation"/>
    <property type="evidence" value="ECO:0007669"/>
    <property type="project" value="UniProtKB-KW"/>
</dbReference>
<dbReference type="Pfam" id="PF12161">
    <property type="entry name" value="HsdM_N"/>
    <property type="match status" value="1"/>
</dbReference>
<sequence length="513" mass="58766">MNTSTLIQKVWNFCHTLRDDGVGYGDYLEQLTYLLFLKLADEYAQEPYNRDTHIPKGYGWTNLVSKVGEPLEAQYLASLHKLGEEPGMLGAIFFKAQNKIQDPAKLSRLVQLINAENWISLDADTKGDLYEGLLQKNAEDTKSGAGQYFTPRPLIEAMVACLRPEPMKTIADPACGTGGFFLGAYNWLNRSDAKLNKRQKEFLRDKTFIGNEIVPSTRRMCLMNLFLHNIGELDGEPSIERSDALIGERSNKVDYVLANPPFGKKSSMTITNEDGEEDREALVYERQDFWETTSNKQLNFLQHIVSMLKADGKAAVVLPDNVLFEGGAGERIRRKLLENCDVHTILRLPTGIFYAQGVKANVVFFDNAPKDGRVKTKGIWFYDLRTNKHFTLKTRALKLDDLQDFIACYNPENRHRRQETERFKYYRYEDLINRDKASLDIFWLKDESLDNLDDLPPPDVLQQEIIEHLEAALLSFREISLNLPKSLLDESAHADIEMPHANKHQKLSRPRKK</sequence>
<evidence type="ECO:0000256" key="7">
    <source>
        <dbReference type="ARBA" id="ARBA00047942"/>
    </source>
</evidence>
<accession>A0A8J3F3C5</accession>
<proteinExistence type="inferred from homology"/>
<dbReference type="PANTHER" id="PTHR42933:SF4">
    <property type="entry name" value="TYPE I RESTRICTION ENZYME ECOKI METHYLASE SUBUNIT"/>
    <property type="match status" value="1"/>
</dbReference>
<dbReference type="Gene3D" id="3.40.50.150">
    <property type="entry name" value="Vaccinia Virus protein VP39"/>
    <property type="match status" value="1"/>
</dbReference>
<comment type="similarity">
    <text evidence="1">Belongs to the N(4)/N(6)-methyltransferase family.</text>
</comment>
<evidence type="ECO:0000256" key="1">
    <source>
        <dbReference type="ARBA" id="ARBA00006594"/>
    </source>
</evidence>